<dbReference type="Pfam" id="PF02321">
    <property type="entry name" value="OEP"/>
    <property type="match status" value="2"/>
</dbReference>
<gene>
    <name evidence="10" type="ORF">N4G40_17720</name>
</gene>
<evidence type="ECO:0000256" key="2">
    <source>
        <dbReference type="ARBA" id="ARBA00007613"/>
    </source>
</evidence>
<proteinExistence type="inferred from homology"/>
<dbReference type="InterPro" id="IPR051906">
    <property type="entry name" value="TolC-like"/>
</dbReference>
<dbReference type="Proteomes" id="UP001288620">
    <property type="component" value="Unassembled WGS sequence"/>
</dbReference>
<sequence>MTHNARRICSLLLLLFTCPVLAQLPSHTAMAPRGTEQGITLTLSEAIALGLRNNRSVKSAYLQRVAQKFDLRVAEDSFTPKLSISGSYLYGKNQDSPYAQRNVGPETTLLTPYGTRLSLGWAQQNIRNGSEEIYNNDGASFTLIQPLLRGAGKDVTTAPRELARLSEAQNKLTLKATLAHTVTDIAAAYRNLQRASEELSIIEVSLTRAKALLEVNTALIEAGRMAQVDSIQTEADVANQELAVEQARNERDSARLALLQLLALDLRTPLGVSRPARPQFVHINAAEALKLAKQTQPAYLSQLINNKKDDLNVLLARNGQLWDISLVASARDTHARSAGTDRNVGRDNYIGVQVEIPVGDMGPRQATVNAEVNQKVQRLASEESEQQLTRDIYAAVNEVNTRWKQYGIAVKANDLTRQKVDIERQKLAVGRSSNFQVLSFETDLRNAENARLTASIRYQTALTALDEIMGTTLQSWGITLNEGAGDVD</sequence>
<evidence type="ECO:0000256" key="7">
    <source>
        <dbReference type="ARBA" id="ARBA00023237"/>
    </source>
</evidence>
<keyword evidence="6" id="KW-0472">Membrane</keyword>
<name>A0ABU5LJI0_9GAMM</name>
<comment type="subcellular location">
    <subcellularLocation>
        <location evidence="1">Cell outer membrane</location>
    </subcellularLocation>
</comment>
<evidence type="ECO:0000313" key="10">
    <source>
        <dbReference type="EMBL" id="MDZ7280093.1"/>
    </source>
</evidence>
<protein>
    <submittedName>
        <fullName evidence="10">TolC family protein</fullName>
    </submittedName>
</protein>
<keyword evidence="9" id="KW-0732">Signal</keyword>
<evidence type="ECO:0000256" key="9">
    <source>
        <dbReference type="SAM" id="SignalP"/>
    </source>
</evidence>
<comment type="similarity">
    <text evidence="2">Belongs to the outer membrane factor (OMF) (TC 1.B.17) family.</text>
</comment>
<dbReference type="InterPro" id="IPR003423">
    <property type="entry name" value="OMP_efflux"/>
</dbReference>
<comment type="caution">
    <text evidence="10">The sequence shown here is derived from an EMBL/GenBank/DDBJ whole genome shotgun (WGS) entry which is preliminary data.</text>
</comment>
<feature type="signal peptide" evidence="9">
    <location>
        <begin position="1"/>
        <end position="22"/>
    </location>
</feature>
<evidence type="ECO:0000256" key="3">
    <source>
        <dbReference type="ARBA" id="ARBA00022448"/>
    </source>
</evidence>
<dbReference type="PANTHER" id="PTHR30026">
    <property type="entry name" value="OUTER MEMBRANE PROTEIN TOLC"/>
    <property type="match status" value="1"/>
</dbReference>
<evidence type="ECO:0000256" key="1">
    <source>
        <dbReference type="ARBA" id="ARBA00004442"/>
    </source>
</evidence>
<keyword evidence="4" id="KW-1134">Transmembrane beta strand</keyword>
<keyword evidence="7" id="KW-0998">Cell outer membrane</keyword>
<evidence type="ECO:0000256" key="8">
    <source>
        <dbReference type="SAM" id="Coils"/>
    </source>
</evidence>
<organism evidence="10 11">
    <name type="scientific">Pantoea eucrina</name>
    <dbReference type="NCBI Taxonomy" id="472693"/>
    <lineage>
        <taxon>Bacteria</taxon>
        <taxon>Pseudomonadati</taxon>
        <taxon>Pseudomonadota</taxon>
        <taxon>Gammaproteobacteria</taxon>
        <taxon>Enterobacterales</taxon>
        <taxon>Erwiniaceae</taxon>
        <taxon>Pantoea</taxon>
    </lineage>
</organism>
<evidence type="ECO:0000256" key="5">
    <source>
        <dbReference type="ARBA" id="ARBA00022692"/>
    </source>
</evidence>
<feature type="chain" id="PRO_5045529767" evidence="9">
    <location>
        <begin position="23"/>
        <end position="488"/>
    </location>
</feature>
<dbReference type="PANTHER" id="PTHR30026:SF23">
    <property type="entry name" value="TO APRF-PUTATIVE OUTER MEMBRANE EFFLUX PROTEIN OR SECRETED ALKALINE PHOSPHATASE-RELATED"/>
    <property type="match status" value="1"/>
</dbReference>
<accession>A0ABU5LJI0</accession>
<dbReference type="SUPFAM" id="SSF56954">
    <property type="entry name" value="Outer membrane efflux proteins (OEP)"/>
    <property type="match status" value="1"/>
</dbReference>
<dbReference type="Gene3D" id="1.20.1600.10">
    <property type="entry name" value="Outer membrane efflux proteins (OEP)"/>
    <property type="match status" value="1"/>
</dbReference>
<reference evidence="11" key="1">
    <citation type="submission" date="2023-07" db="EMBL/GenBank/DDBJ databases">
        <title>Structural and functional analysis of rice phyllospheric bacteria for their antimicrobial properties and defense elicitation against blast disease.</title>
        <authorList>
            <person name="Sahu K.P."/>
            <person name="Asharani P."/>
            <person name="Kumar M."/>
            <person name="Reddy B."/>
            <person name="Kumar A."/>
        </authorList>
    </citation>
    <scope>NUCLEOTIDE SEQUENCE [LARGE SCALE GENOMIC DNA]</scope>
    <source>
        <strain evidence="11">OsEp_Plm_30P10</strain>
    </source>
</reference>
<dbReference type="RefSeq" id="WP_322543986.1">
    <property type="nucleotide sequence ID" value="NZ_JAOBTT010000002.1"/>
</dbReference>
<evidence type="ECO:0000256" key="6">
    <source>
        <dbReference type="ARBA" id="ARBA00023136"/>
    </source>
</evidence>
<feature type="coiled-coil region" evidence="8">
    <location>
        <begin position="228"/>
        <end position="264"/>
    </location>
</feature>
<dbReference type="EMBL" id="JAOBTT010000002">
    <property type="protein sequence ID" value="MDZ7280093.1"/>
    <property type="molecule type" value="Genomic_DNA"/>
</dbReference>
<keyword evidence="11" id="KW-1185">Reference proteome</keyword>
<keyword evidence="5" id="KW-0812">Transmembrane</keyword>
<keyword evidence="8" id="KW-0175">Coiled coil</keyword>
<evidence type="ECO:0000313" key="11">
    <source>
        <dbReference type="Proteomes" id="UP001288620"/>
    </source>
</evidence>
<evidence type="ECO:0000256" key="4">
    <source>
        <dbReference type="ARBA" id="ARBA00022452"/>
    </source>
</evidence>
<keyword evidence="3" id="KW-0813">Transport</keyword>